<reference evidence="7 8" key="1">
    <citation type="submission" date="2021-02" db="EMBL/GenBank/DDBJ databases">
        <title>Variation within the Batrachochytrium salamandrivorans European outbreak.</title>
        <authorList>
            <person name="Kelly M."/>
            <person name="Pasmans F."/>
            <person name="Shea T.P."/>
            <person name="Munoz J.F."/>
            <person name="Carranza S."/>
            <person name="Cuomo C.A."/>
            <person name="Martel A."/>
        </authorList>
    </citation>
    <scope>NUCLEOTIDE SEQUENCE [LARGE SCALE GENOMIC DNA]</scope>
    <source>
        <strain evidence="7 8">AMFP18/2</strain>
    </source>
</reference>
<feature type="domain" description="LIM zinc-binding" evidence="6">
    <location>
        <begin position="114"/>
        <end position="180"/>
    </location>
</feature>
<evidence type="ECO:0000313" key="7">
    <source>
        <dbReference type="EMBL" id="KAH6587681.1"/>
    </source>
</evidence>
<dbReference type="Pfam" id="PF00412">
    <property type="entry name" value="LIM"/>
    <property type="match status" value="3"/>
</dbReference>
<keyword evidence="2" id="KW-0677">Repeat</keyword>
<dbReference type="InterPro" id="IPR001781">
    <property type="entry name" value="Znf_LIM"/>
</dbReference>
<dbReference type="EMBL" id="JAFCIX010000555">
    <property type="protein sequence ID" value="KAH6587681.1"/>
    <property type="molecule type" value="Genomic_DNA"/>
</dbReference>
<protein>
    <recommendedName>
        <fullName evidence="6">LIM zinc-binding domain-containing protein</fullName>
    </recommendedName>
</protein>
<keyword evidence="4 5" id="KW-0440">LIM domain</keyword>
<keyword evidence="8" id="KW-1185">Reference proteome</keyword>
<keyword evidence="3 5" id="KW-0862">Zinc</keyword>
<comment type="caution">
    <text evidence="7">The sequence shown here is derived from an EMBL/GenBank/DDBJ whole genome shotgun (WGS) entry which is preliminary data.</text>
</comment>
<dbReference type="PROSITE" id="PS50023">
    <property type="entry name" value="LIM_DOMAIN_2"/>
    <property type="match status" value="2"/>
</dbReference>
<organism evidence="7 8">
    <name type="scientific">Batrachochytrium salamandrivorans</name>
    <dbReference type="NCBI Taxonomy" id="1357716"/>
    <lineage>
        <taxon>Eukaryota</taxon>
        <taxon>Fungi</taxon>
        <taxon>Fungi incertae sedis</taxon>
        <taxon>Chytridiomycota</taxon>
        <taxon>Chytridiomycota incertae sedis</taxon>
        <taxon>Chytridiomycetes</taxon>
        <taxon>Rhizophydiales</taxon>
        <taxon>Rhizophydiales incertae sedis</taxon>
        <taxon>Batrachochytrium</taxon>
    </lineage>
</organism>
<name>A0ABQ8EW72_9FUNG</name>
<evidence type="ECO:0000256" key="3">
    <source>
        <dbReference type="ARBA" id="ARBA00022833"/>
    </source>
</evidence>
<evidence type="ECO:0000256" key="2">
    <source>
        <dbReference type="ARBA" id="ARBA00022737"/>
    </source>
</evidence>
<dbReference type="SUPFAM" id="SSF57716">
    <property type="entry name" value="Glucocorticoid receptor-like (DNA-binding domain)"/>
    <property type="match status" value="1"/>
</dbReference>
<evidence type="ECO:0000256" key="4">
    <source>
        <dbReference type="ARBA" id="ARBA00023038"/>
    </source>
</evidence>
<dbReference type="CDD" id="cd08368">
    <property type="entry name" value="LIM"/>
    <property type="match status" value="1"/>
</dbReference>
<evidence type="ECO:0000259" key="6">
    <source>
        <dbReference type="PROSITE" id="PS50023"/>
    </source>
</evidence>
<evidence type="ECO:0000256" key="1">
    <source>
        <dbReference type="ARBA" id="ARBA00022723"/>
    </source>
</evidence>
<gene>
    <name evidence="7" type="ORF">BASA50_011285</name>
</gene>
<evidence type="ECO:0000313" key="8">
    <source>
        <dbReference type="Proteomes" id="UP001648503"/>
    </source>
</evidence>
<proteinExistence type="predicted"/>
<accession>A0ABQ8EW72</accession>
<sequence>MDELDALDALQNSLKRDLACVNIDDFKGHCKICQEPVTGNTVTQYTQDGVQYLFHKDCFKCEMCQSFIGSTPFYLHETKHCFKCSTCHNPLVTTYVEKDGAFMCKDCYEAKFLPMCNTCNGRIFPAHGTGTIVAVEWKDKKFHQACFVCKVCAKPFVELKAVAHNDTLYCKECFEDEATRNAS</sequence>
<dbReference type="PANTHER" id="PTHR24205:SF16">
    <property type="entry name" value="GH01042P-RELATED"/>
    <property type="match status" value="1"/>
</dbReference>
<feature type="domain" description="LIM zinc-binding" evidence="6">
    <location>
        <begin position="28"/>
        <end position="94"/>
    </location>
</feature>
<dbReference type="SMART" id="SM00132">
    <property type="entry name" value="LIM"/>
    <property type="match status" value="2"/>
</dbReference>
<dbReference type="PANTHER" id="PTHR24205">
    <property type="entry name" value="FOUR AND A HALF LIM DOMAINS PROTEIN"/>
    <property type="match status" value="1"/>
</dbReference>
<dbReference type="Gene3D" id="2.10.110.10">
    <property type="entry name" value="Cysteine Rich Protein"/>
    <property type="match status" value="3"/>
</dbReference>
<dbReference type="Proteomes" id="UP001648503">
    <property type="component" value="Unassembled WGS sequence"/>
</dbReference>
<keyword evidence="1 5" id="KW-0479">Metal-binding</keyword>
<evidence type="ECO:0000256" key="5">
    <source>
        <dbReference type="PROSITE-ProRule" id="PRU00125"/>
    </source>
</evidence>